<sequence>FRGPKQHESRRTTIADATMATTSSRVGINAMLMRDFIMIVEKLLQAGA</sequence>
<dbReference type="EMBL" id="LXQA011058278">
    <property type="protein sequence ID" value="MCI83072.1"/>
    <property type="molecule type" value="Genomic_DNA"/>
</dbReference>
<dbReference type="AlphaFoldDB" id="A0A392V6I7"/>
<name>A0A392V6I7_9FABA</name>
<proteinExistence type="predicted"/>
<evidence type="ECO:0000313" key="2">
    <source>
        <dbReference type="Proteomes" id="UP000265520"/>
    </source>
</evidence>
<comment type="caution">
    <text evidence="1">The sequence shown here is derived from an EMBL/GenBank/DDBJ whole genome shotgun (WGS) entry which is preliminary data.</text>
</comment>
<reference evidence="1 2" key="1">
    <citation type="journal article" date="2018" name="Front. Plant Sci.">
        <title>Red Clover (Trifolium pratense) and Zigzag Clover (T. medium) - A Picture of Genomic Similarities and Differences.</title>
        <authorList>
            <person name="Dluhosova J."/>
            <person name="Istvanek J."/>
            <person name="Nedelnik J."/>
            <person name="Repkova J."/>
        </authorList>
    </citation>
    <scope>NUCLEOTIDE SEQUENCE [LARGE SCALE GENOMIC DNA]</scope>
    <source>
        <strain evidence="2">cv. 10/8</strain>
        <tissue evidence="1">Leaf</tissue>
    </source>
</reference>
<feature type="non-terminal residue" evidence="1">
    <location>
        <position position="1"/>
    </location>
</feature>
<accession>A0A392V6I7</accession>
<keyword evidence="2" id="KW-1185">Reference proteome</keyword>
<evidence type="ECO:0000313" key="1">
    <source>
        <dbReference type="EMBL" id="MCI83072.1"/>
    </source>
</evidence>
<protein>
    <submittedName>
        <fullName evidence="1">Uncharacterized protein</fullName>
    </submittedName>
</protein>
<dbReference type="Proteomes" id="UP000265520">
    <property type="component" value="Unassembled WGS sequence"/>
</dbReference>
<organism evidence="1 2">
    <name type="scientific">Trifolium medium</name>
    <dbReference type="NCBI Taxonomy" id="97028"/>
    <lineage>
        <taxon>Eukaryota</taxon>
        <taxon>Viridiplantae</taxon>
        <taxon>Streptophyta</taxon>
        <taxon>Embryophyta</taxon>
        <taxon>Tracheophyta</taxon>
        <taxon>Spermatophyta</taxon>
        <taxon>Magnoliopsida</taxon>
        <taxon>eudicotyledons</taxon>
        <taxon>Gunneridae</taxon>
        <taxon>Pentapetalae</taxon>
        <taxon>rosids</taxon>
        <taxon>fabids</taxon>
        <taxon>Fabales</taxon>
        <taxon>Fabaceae</taxon>
        <taxon>Papilionoideae</taxon>
        <taxon>50 kb inversion clade</taxon>
        <taxon>NPAAA clade</taxon>
        <taxon>Hologalegina</taxon>
        <taxon>IRL clade</taxon>
        <taxon>Trifolieae</taxon>
        <taxon>Trifolium</taxon>
    </lineage>
</organism>